<dbReference type="PANTHER" id="PTHR43808:SF9">
    <property type="entry name" value="BLL0789 PROTEIN"/>
    <property type="match status" value="1"/>
</dbReference>
<dbReference type="EMBL" id="FLUO01000001">
    <property type="protein sequence ID" value="SBW06384.1"/>
    <property type="molecule type" value="Genomic_DNA"/>
</dbReference>
<dbReference type="InterPro" id="IPR011650">
    <property type="entry name" value="Peptidase_M20_dimer"/>
</dbReference>
<evidence type="ECO:0000256" key="3">
    <source>
        <dbReference type="PIRSR" id="PIRSR037238-1"/>
    </source>
</evidence>
<dbReference type="Pfam" id="PF07687">
    <property type="entry name" value="M20_dimer"/>
    <property type="match status" value="1"/>
</dbReference>
<name>A0A212K3U8_9PROT</name>
<dbReference type="GO" id="GO:0046872">
    <property type="term" value="F:metal ion binding"/>
    <property type="evidence" value="ECO:0007669"/>
    <property type="project" value="UniProtKB-KW"/>
</dbReference>
<dbReference type="SUPFAM" id="SSF55031">
    <property type="entry name" value="Bacterial exopeptidase dimerisation domain"/>
    <property type="match status" value="1"/>
</dbReference>
<sequence length="380" mass="38659">MTTTAPALAWLAPRRGEMEALLETLVNIDSFSADKAGNDRVLEALAAFLAGDGVNLERIPVARFGDALRVTVGGGGNAHALMMGHRDTVFPTGTVAARPYRTAGDRAYGPGVADMKGGLVLIAFVLKAFAETGSAPYPLVALFTGDEEIGSDTGRPIIEATAAGARAVLNMEPGRASGNVVSARKGGFWMKIEVSGKAAHAGVNHQAGCSAIEALARKIPRLHALTDYAAGITTNVGVIAGGIGHNTVASWASAELDVRIVAEAQRAPVAAAIAAILAAEEVPGTVATGTTMSHRVPMAAETSADLLAQYRAAAAELGFAVEGEFTGGCADSGFTAAMGVPTLCGLGPVGEKAHTDEEVCHLDTLVPRAQAVAATLLSLA</sequence>
<protein>
    <submittedName>
        <fullName evidence="5">Peptidase M20:peptidase M20</fullName>
    </submittedName>
</protein>
<feature type="active site" evidence="3">
    <location>
        <position position="87"/>
    </location>
</feature>
<dbReference type="SUPFAM" id="SSF53187">
    <property type="entry name" value="Zn-dependent exopeptidases"/>
    <property type="match status" value="1"/>
</dbReference>
<dbReference type="Pfam" id="PF01546">
    <property type="entry name" value="Peptidase_M20"/>
    <property type="match status" value="1"/>
</dbReference>
<dbReference type="AlphaFoldDB" id="A0A212K3U8"/>
<dbReference type="PIRSF" id="PIRSF037238">
    <property type="entry name" value="Carboxypeptidase_G2"/>
    <property type="match status" value="1"/>
</dbReference>
<reference evidence="5" key="1">
    <citation type="submission" date="2016-04" db="EMBL/GenBank/DDBJ databases">
        <authorList>
            <person name="Evans L.H."/>
            <person name="Alamgir A."/>
            <person name="Owens N."/>
            <person name="Weber N.D."/>
            <person name="Virtaneva K."/>
            <person name="Barbian K."/>
            <person name="Babar A."/>
            <person name="Rosenke K."/>
        </authorList>
    </citation>
    <scope>NUCLEOTIDE SEQUENCE</scope>
    <source>
        <strain evidence="5">86</strain>
    </source>
</reference>
<dbReference type="GO" id="GO:0016787">
    <property type="term" value="F:hydrolase activity"/>
    <property type="evidence" value="ECO:0007669"/>
    <property type="project" value="UniProtKB-KW"/>
</dbReference>
<keyword evidence="2" id="KW-0378">Hydrolase</keyword>
<dbReference type="CDD" id="cd03885">
    <property type="entry name" value="M20_CPDG2"/>
    <property type="match status" value="1"/>
</dbReference>
<gene>
    <name evidence="5" type="ORF">KL86APRO_12099</name>
</gene>
<organism evidence="5">
    <name type="scientific">uncultured Alphaproteobacteria bacterium</name>
    <dbReference type="NCBI Taxonomy" id="91750"/>
    <lineage>
        <taxon>Bacteria</taxon>
        <taxon>Pseudomonadati</taxon>
        <taxon>Pseudomonadota</taxon>
        <taxon>Alphaproteobacteria</taxon>
        <taxon>environmental samples</taxon>
    </lineage>
</organism>
<dbReference type="PANTHER" id="PTHR43808">
    <property type="entry name" value="ACETYLORNITHINE DEACETYLASE"/>
    <property type="match status" value="1"/>
</dbReference>
<accession>A0A212K3U8</accession>
<evidence type="ECO:0000313" key="5">
    <source>
        <dbReference type="EMBL" id="SBW06384.1"/>
    </source>
</evidence>
<dbReference type="InterPro" id="IPR050072">
    <property type="entry name" value="Peptidase_M20A"/>
</dbReference>
<dbReference type="InterPro" id="IPR002933">
    <property type="entry name" value="Peptidase_M20"/>
</dbReference>
<evidence type="ECO:0000256" key="1">
    <source>
        <dbReference type="ARBA" id="ARBA00022723"/>
    </source>
</evidence>
<evidence type="ECO:0000256" key="2">
    <source>
        <dbReference type="ARBA" id="ARBA00022801"/>
    </source>
</evidence>
<proteinExistence type="predicted"/>
<feature type="domain" description="Peptidase M20 dimerisation" evidence="4">
    <location>
        <begin position="183"/>
        <end position="283"/>
    </location>
</feature>
<evidence type="ECO:0000259" key="4">
    <source>
        <dbReference type="Pfam" id="PF07687"/>
    </source>
</evidence>
<keyword evidence="1" id="KW-0479">Metal-binding</keyword>
<dbReference type="InterPro" id="IPR036264">
    <property type="entry name" value="Bact_exopeptidase_dim_dom"/>
</dbReference>
<dbReference type="Gene3D" id="3.30.70.360">
    <property type="match status" value="1"/>
</dbReference>
<feature type="active site" description="Proton acceptor" evidence="3">
    <location>
        <position position="147"/>
    </location>
</feature>
<dbReference type="Gene3D" id="3.40.630.10">
    <property type="entry name" value="Zn peptidases"/>
    <property type="match status" value="1"/>
</dbReference>
<dbReference type="InterPro" id="IPR017150">
    <property type="entry name" value="Pept_M20_glutamate_carboxypep"/>
</dbReference>